<dbReference type="InterPro" id="IPR011330">
    <property type="entry name" value="Glyco_hydro/deAcase_b/a-brl"/>
</dbReference>
<comment type="caution">
    <text evidence="3">The sequence shown here is derived from an EMBL/GenBank/DDBJ whole genome shotgun (WGS) entry which is preliminary data.</text>
</comment>
<dbReference type="AlphaFoldDB" id="B1C6F3"/>
<keyword evidence="4" id="KW-1185">Reference proteome</keyword>
<dbReference type="SUPFAM" id="SSF88713">
    <property type="entry name" value="Glycoside hydrolase/deacetylase"/>
    <property type="match status" value="1"/>
</dbReference>
<dbReference type="eggNOG" id="COG0726">
    <property type="taxonomic scope" value="Bacteria"/>
</dbReference>
<dbReference type="OrthoDB" id="9806342at2"/>
<feature type="domain" description="NodB homology" evidence="2">
    <location>
        <begin position="268"/>
        <end position="459"/>
    </location>
</feature>
<evidence type="ECO:0000313" key="3">
    <source>
        <dbReference type="EMBL" id="EDS73438.1"/>
    </source>
</evidence>
<dbReference type="PANTHER" id="PTHR10587:SF125">
    <property type="entry name" value="POLYSACCHARIDE DEACETYLASE YHEN-RELATED"/>
    <property type="match status" value="1"/>
</dbReference>
<evidence type="ECO:0000256" key="1">
    <source>
        <dbReference type="SAM" id="Phobius"/>
    </source>
</evidence>
<keyword evidence="1" id="KW-0472">Membrane</keyword>
<proteinExistence type="predicted"/>
<dbReference type="PANTHER" id="PTHR10587">
    <property type="entry name" value="GLYCOSYL TRANSFERASE-RELATED"/>
    <property type="match status" value="1"/>
</dbReference>
<evidence type="ECO:0000259" key="2">
    <source>
        <dbReference type="PROSITE" id="PS51677"/>
    </source>
</evidence>
<dbReference type="InterPro" id="IPR002509">
    <property type="entry name" value="NODB_dom"/>
</dbReference>
<dbReference type="RefSeq" id="WP_007049747.1">
    <property type="nucleotide sequence ID" value="NZ_DS560018.1"/>
</dbReference>
<dbReference type="Gene3D" id="3.20.20.370">
    <property type="entry name" value="Glycoside hydrolase/deacetylase"/>
    <property type="match status" value="1"/>
</dbReference>
<dbReference type="HOGENOM" id="CLU_038259_0_0_9"/>
<dbReference type="EMBL" id="ABIL02000004">
    <property type="protein sequence ID" value="EDS73438.1"/>
    <property type="molecule type" value="Genomic_DNA"/>
</dbReference>
<dbReference type="GeneID" id="98000106"/>
<reference evidence="3" key="2">
    <citation type="submission" date="2013-08" db="EMBL/GenBank/DDBJ databases">
        <title>Draft genome sequence of Anaerofustis stercorihominis (DSM 17244).</title>
        <authorList>
            <person name="Sudarsanam P."/>
            <person name="Ley R."/>
            <person name="Guruge J."/>
            <person name="Turnbaugh P.J."/>
            <person name="Mahowald M."/>
            <person name="Liep D."/>
            <person name="Gordon J."/>
        </authorList>
    </citation>
    <scope>NUCLEOTIDE SEQUENCE</scope>
    <source>
        <strain evidence="3">DSM 17244</strain>
    </source>
</reference>
<reference evidence="3" key="1">
    <citation type="submission" date="2008-01" db="EMBL/GenBank/DDBJ databases">
        <authorList>
            <person name="Fulton L."/>
            <person name="Clifton S."/>
            <person name="Fulton B."/>
            <person name="Xu J."/>
            <person name="Minx P."/>
            <person name="Pepin K.H."/>
            <person name="Johnson M."/>
            <person name="Thiruvilangam P."/>
            <person name="Bhonagiri V."/>
            <person name="Nash W.E."/>
            <person name="Mardis E.R."/>
            <person name="Wilson R.K."/>
        </authorList>
    </citation>
    <scope>NUCLEOTIDE SEQUENCE [LARGE SCALE GENOMIC DNA]</scope>
    <source>
        <strain evidence="3">DSM 17244</strain>
    </source>
</reference>
<accession>B1C6F3</accession>
<dbReference type="PROSITE" id="PS51677">
    <property type="entry name" value="NODB"/>
    <property type="match status" value="1"/>
</dbReference>
<dbReference type="GO" id="GO:0005975">
    <property type="term" value="P:carbohydrate metabolic process"/>
    <property type="evidence" value="ECO:0007669"/>
    <property type="project" value="InterPro"/>
</dbReference>
<feature type="transmembrane region" description="Helical" evidence="1">
    <location>
        <begin position="20"/>
        <end position="41"/>
    </location>
</feature>
<dbReference type="CDD" id="cd10944">
    <property type="entry name" value="CE4_SmPgdA_like"/>
    <property type="match status" value="1"/>
</dbReference>
<dbReference type="Proteomes" id="UP000005178">
    <property type="component" value="Unassembled WGS sequence"/>
</dbReference>
<protein>
    <submittedName>
        <fullName evidence="3">Polysaccharide deacetylase</fullName>
    </submittedName>
</protein>
<dbReference type="Gene3D" id="2.60.40.10">
    <property type="entry name" value="Immunoglobulins"/>
    <property type="match status" value="1"/>
</dbReference>
<dbReference type="GO" id="GO:0016810">
    <property type="term" value="F:hydrolase activity, acting on carbon-nitrogen (but not peptide) bonds"/>
    <property type="evidence" value="ECO:0007669"/>
    <property type="project" value="InterPro"/>
</dbReference>
<dbReference type="InterPro" id="IPR050248">
    <property type="entry name" value="Polysacc_deacetylase_ArnD"/>
</dbReference>
<keyword evidence="1" id="KW-0812">Transmembrane</keyword>
<sequence>MKIDLKNLDIKKIDKRVFIAFGIAIVCLIFLLKIIISPIVFANSSIDLEINNKLNSKDNIKYTFFGSKDAVVIDDSKVNINKLGTYTIIYKYHGKEYPIKVNVKDTTPPSFDTVPVTIEAGIKIKPDKLVKNIKDATNTTVRFKEDYDFRDKGEYDVGVIVADAGGNETEKNVVVKVVKDEVPPKISNLQPLDIVEGGKLSLKKGVLVEDDHDPSPKLSVNSSNVDVNKPGSYKVSYTATDRSGNTVTLQRTVNIVKPIGTTKENKKKIVYLTFDDGPSANTKKILDILDKYNVKATFFVTGNGKKYNHLIKVAHDKGHTIALHTYTHDYEKVYKSEKAYFEDLNKLENMVKGIIGYSPKYIRFPGGSSNTVSRAYKKGLMTKLTKEVLNRGYQYYDWNCDSTDASGSEVAVGTLVKNATMCKEKNINILFHDTDAKNTTVDSLPKIIKKYKKRGYIFKAIDENSYAPHHGINN</sequence>
<gene>
    <name evidence="3" type="ORF">ANASTE_00293</name>
</gene>
<name>B1C6F3_9FIRM</name>
<evidence type="ECO:0000313" key="4">
    <source>
        <dbReference type="Proteomes" id="UP000005178"/>
    </source>
</evidence>
<organism evidence="3 4">
    <name type="scientific">Anaerofustis stercorihominis DSM 17244</name>
    <dbReference type="NCBI Taxonomy" id="445971"/>
    <lineage>
        <taxon>Bacteria</taxon>
        <taxon>Bacillati</taxon>
        <taxon>Bacillota</taxon>
        <taxon>Clostridia</taxon>
        <taxon>Eubacteriales</taxon>
        <taxon>Eubacteriaceae</taxon>
        <taxon>Anaerofustis</taxon>
    </lineage>
</organism>
<keyword evidence="1" id="KW-1133">Transmembrane helix</keyword>
<dbReference type="InterPro" id="IPR032179">
    <property type="entry name" value="Cry22Aa_Ig-like"/>
</dbReference>
<dbReference type="Pfam" id="PF16403">
    <property type="entry name" value="Bact_surface_Ig-like"/>
    <property type="match status" value="1"/>
</dbReference>
<dbReference type="Pfam" id="PF01522">
    <property type="entry name" value="Polysacc_deac_1"/>
    <property type="match status" value="1"/>
</dbReference>
<dbReference type="InterPro" id="IPR013783">
    <property type="entry name" value="Ig-like_fold"/>
</dbReference>
<dbReference type="STRING" id="445971.ANASTE_00293"/>